<evidence type="ECO:0000313" key="3">
    <source>
        <dbReference type="Proteomes" id="UP000053789"/>
    </source>
</evidence>
<dbReference type="AlphaFoldDB" id="A0A0D2IDU9"/>
<proteinExistence type="predicted"/>
<gene>
    <name evidence="2" type="ORF">Z519_04924</name>
</gene>
<name>A0A0D2IDU9_CLAB1</name>
<evidence type="ECO:0000313" key="2">
    <source>
        <dbReference type="EMBL" id="KIW94944.1"/>
    </source>
</evidence>
<organism evidence="2 3">
    <name type="scientific">Cladophialophora bantiana (strain ATCC 10958 / CBS 173.52 / CDC B-1940 / NIH 8579)</name>
    <name type="common">Xylohypha bantiana</name>
    <dbReference type="NCBI Taxonomy" id="1442370"/>
    <lineage>
        <taxon>Eukaryota</taxon>
        <taxon>Fungi</taxon>
        <taxon>Dikarya</taxon>
        <taxon>Ascomycota</taxon>
        <taxon>Pezizomycotina</taxon>
        <taxon>Eurotiomycetes</taxon>
        <taxon>Chaetothyriomycetidae</taxon>
        <taxon>Chaetothyriales</taxon>
        <taxon>Herpotrichiellaceae</taxon>
        <taxon>Cladophialophora</taxon>
    </lineage>
</organism>
<protein>
    <submittedName>
        <fullName evidence="2">Uncharacterized protein</fullName>
    </submittedName>
</protein>
<dbReference type="EMBL" id="KN846985">
    <property type="protein sequence ID" value="KIW94944.1"/>
    <property type="molecule type" value="Genomic_DNA"/>
</dbReference>
<accession>A0A0D2IDU9</accession>
<dbReference type="GeneID" id="27697852"/>
<keyword evidence="3" id="KW-1185">Reference proteome</keyword>
<dbReference type="HOGENOM" id="CLU_081025_0_0_1"/>
<dbReference type="Proteomes" id="UP000053789">
    <property type="component" value="Unassembled WGS sequence"/>
</dbReference>
<dbReference type="OrthoDB" id="4146506at2759"/>
<dbReference type="VEuPathDB" id="FungiDB:Z519_04924"/>
<evidence type="ECO:0000256" key="1">
    <source>
        <dbReference type="SAM" id="MobiDB-lite"/>
    </source>
</evidence>
<sequence length="299" mass="34555">MPSSSRTILETLIAPSPFSRPVKEHLHSTRTEEAKKLIHQLLRFAVCRKDKKNLVCEGSPRTPRKEEPKAMDHRFFKRWLWRSTPKKASHTFRVHTKLNSEEALRRFLKIRDSLQMTKQEIVDICRMLEEDGQLQTALFKADTELLVTILAVRTYKVGEREYIGAAVLALEALMLRTRALFLKAHPAVCSYRGSTPSELHFLARTLAQEIHQSIKGLASMRETVRNEVYPDDVATAEVQTNWRAWICQLYGRGSNSGRGRKAESGNSVHRAKEHHEREHLFTRNGWEHNGGRCRCLDYE</sequence>
<reference evidence="2" key="1">
    <citation type="submission" date="2015-01" db="EMBL/GenBank/DDBJ databases">
        <title>The Genome Sequence of Cladophialophora bantiana CBS 173.52.</title>
        <authorList>
            <consortium name="The Broad Institute Genomics Platform"/>
            <person name="Cuomo C."/>
            <person name="de Hoog S."/>
            <person name="Gorbushina A."/>
            <person name="Stielow B."/>
            <person name="Teixiera M."/>
            <person name="Abouelleil A."/>
            <person name="Chapman S.B."/>
            <person name="Priest M."/>
            <person name="Young S.K."/>
            <person name="Wortman J."/>
            <person name="Nusbaum C."/>
            <person name="Birren B."/>
        </authorList>
    </citation>
    <scope>NUCLEOTIDE SEQUENCE [LARGE SCALE GENOMIC DNA]</scope>
    <source>
        <strain evidence="2">CBS 173.52</strain>
    </source>
</reference>
<dbReference type="RefSeq" id="XP_016621613.1">
    <property type="nucleotide sequence ID" value="XM_016762666.1"/>
</dbReference>
<feature type="region of interest" description="Disordered" evidence="1">
    <location>
        <begin position="254"/>
        <end position="276"/>
    </location>
</feature>